<dbReference type="InterPro" id="IPR001283">
    <property type="entry name" value="CRISP-related"/>
</dbReference>
<sequence length="846" mass="100207">KTLYYLKHEKYIMKYLLNILILLLLFSILIKTQTPSLKRRREFEDNSENGAKRSKIKAYKVIYYLIKSKVYYECNSFFFEKHKDVMLYYKLLNSEQKMRKNYKPKGVVNSTEVSQTPKVKIAEYEYKQLIRNNPFSSKIWPTIWNGCNYQCFSKHNFRTLIIGYFSEINEYRRVHGVSKLVEDMKLKKMAEKQANKISKTKKPPFCNNRFFSCLSYSGNVLQANLLIKNLYDKFLSMYDWGNNGYFPLPQTQLIWKSTKFVGIGVHCEKNGIIYIVFIFTPRGNIIGKYKKNVLPVSEKSQSPSLERKRNSENSGGEEKKPNKLVQNDPYKVIYYLINSRVLYECNKRVFDKHQNVMIYYKFLHSKRKLKRMKISEPKGVLKINLEDFKNKFKIAEFSYSNIIRNNPFSQKIWPSIWRDCDFNCFGRNNFKILKIGLVNEINEYRRIHGVPKLRVSSKLNKWALKEAIRNSKAHKTGNCGFSIFGCVRGAGPAHFGNLIVKVLYDRFLSDYTWCNHYRGPLVQTQFLWKKTTDIGVGVKFDKGLIYVVFLFLPKGNIMGKYNNNVLPISEKVIYIHTWHGYQLKQNDLLIDPKKIIYYLIDNKIFFQVNGYVFEKHKDALKYYNLINSKSVYSRFLPTGGMKPHKIKSYNTRIKISEYDYSDVVKKNPFTKKIWDRVWNYCKYDCFAKNHFQLFKQGILNEVNEYRRIHGVKALKLTNGLCILAQKYSDQNALHKSELLYHISSYGYVDGIIHKDLGSLFLKTLFDQFYGCYNFNNNLYYYQFLRQTQVIWKKTESMGVGVTEKDNLLYIFILFYPHGNINGKYKKNVLRVSDKVVHMFNMFNKKV</sequence>
<dbReference type="Gene3D" id="3.40.33.10">
    <property type="entry name" value="CAP"/>
    <property type="match status" value="3"/>
</dbReference>
<dbReference type="InterPro" id="IPR035940">
    <property type="entry name" value="CAP_sf"/>
</dbReference>
<protein>
    <submittedName>
        <fullName evidence="5">SCP domain-containing protein</fullName>
    </submittedName>
</protein>
<evidence type="ECO:0000256" key="2">
    <source>
        <dbReference type="SAM" id="Phobius"/>
    </source>
</evidence>
<name>A0AAF5DEI9_STRER</name>
<organism evidence="4 5">
    <name type="scientific">Strongyloides stercoralis</name>
    <name type="common">Threadworm</name>
    <dbReference type="NCBI Taxonomy" id="6248"/>
    <lineage>
        <taxon>Eukaryota</taxon>
        <taxon>Metazoa</taxon>
        <taxon>Ecdysozoa</taxon>
        <taxon>Nematoda</taxon>
        <taxon>Chromadorea</taxon>
        <taxon>Rhabditida</taxon>
        <taxon>Tylenchina</taxon>
        <taxon>Panagrolaimomorpha</taxon>
        <taxon>Strongyloidoidea</taxon>
        <taxon>Strongyloididae</taxon>
        <taxon>Strongyloides</taxon>
    </lineage>
</organism>
<proteinExistence type="predicted"/>
<evidence type="ECO:0000313" key="4">
    <source>
        <dbReference type="Proteomes" id="UP000035681"/>
    </source>
</evidence>
<accession>A0AAF5DEI9</accession>
<dbReference type="Proteomes" id="UP000035681">
    <property type="component" value="Unplaced"/>
</dbReference>
<evidence type="ECO:0000313" key="5">
    <source>
        <dbReference type="WBParaSite" id="TCONS_00010335.p1"/>
    </source>
</evidence>
<reference evidence="5" key="1">
    <citation type="submission" date="2024-02" db="UniProtKB">
        <authorList>
            <consortium name="WormBaseParasite"/>
        </authorList>
    </citation>
    <scope>IDENTIFICATION</scope>
</reference>
<feature type="compositionally biased region" description="Basic and acidic residues" evidence="1">
    <location>
        <begin position="305"/>
        <end position="321"/>
    </location>
</feature>
<dbReference type="SMART" id="SM00198">
    <property type="entry name" value="SCP"/>
    <property type="match status" value="1"/>
</dbReference>
<dbReference type="WBParaSite" id="TCONS_00010335.p1">
    <property type="protein sequence ID" value="TCONS_00010335.p1"/>
    <property type="gene ID" value="XLOC_003384"/>
</dbReference>
<dbReference type="Pfam" id="PF00188">
    <property type="entry name" value="CAP"/>
    <property type="match status" value="3"/>
</dbReference>
<feature type="region of interest" description="Disordered" evidence="1">
    <location>
        <begin position="300"/>
        <end position="323"/>
    </location>
</feature>
<evidence type="ECO:0000256" key="1">
    <source>
        <dbReference type="SAM" id="MobiDB-lite"/>
    </source>
</evidence>
<dbReference type="PANTHER" id="PTHR10334">
    <property type="entry name" value="CYSTEINE-RICH SECRETORY PROTEIN-RELATED"/>
    <property type="match status" value="1"/>
</dbReference>
<feature type="domain" description="SCP" evidence="3">
    <location>
        <begin position="693"/>
        <end position="822"/>
    </location>
</feature>
<keyword evidence="2" id="KW-0472">Membrane</keyword>
<feature type="transmembrane region" description="Helical" evidence="2">
    <location>
        <begin position="12"/>
        <end position="30"/>
    </location>
</feature>
<keyword evidence="2" id="KW-1133">Transmembrane helix</keyword>
<keyword evidence="4" id="KW-1185">Reference proteome</keyword>
<dbReference type="SUPFAM" id="SSF55797">
    <property type="entry name" value="PR-1-like"/>
    <property type="match status" value="3"/>
</dbReference>
<evidence type="ECO:0000259" key="3">
    <source>
        <dbReference type="SMART" id="SM00198"/>
    </source>
</evidence>
<keyword evidence="2" id="KW-0812">Transmembrane</keyword>
<dbReference type="AlphaFoldDB" id="A0AAF5DEI9"/>
<dbReference type="InterPro" id="IPR014044">
    <property type="entry name" value="CAP_dom"/>
</dbReference>